<gene>
    <name evidence="1" type="ORF">ABID26_006882</name>
</gene>
<name>A0ABV2I559_9HYPH</name>
<comment type="caution">
    <text evidence="1">The sequence shown here is derived from an EMBL/GenBank/DDBJ whole genome shotgun (WGS) entry which is preliminary data.</text>
</comment>
<dbReference type="RefSeq" id="WP_354417835.1">
    <property type="nucleotide sequence ID" value="NZ_JBEPLM010000024.1"/>
</dbReference>
<evidence type="ECO:0000313" key="2">
    <source>
        <dbReference type="Proteomes" id="UP001549036"/>
    </source>
</evidence>
<dbReference type="Proteomes" id="UP001549036">
    <property type="component" value="Unassembled WGS sequence"/>
</dbReference>
<evidence type="ECO:0000313" key="1">
    <source>
        <dbReference type="EMBL" id="MET3597457.1"/>
    </source>
</evidence>
<reference evidence="1 2" key="1">
    <citation type="submission" date="2024-06" db="EMBL/GenBank/DDBJ databases">
        <title>Genomic Encyclopedia of Type Strains, Phase IV (KMG-IV): sequencing the most valuable type-strain genomes for metagenomic binning, comparative biology and taxonomic classification.</title>
        <authorList>
            <person name="Goeker M."/>
        </authorList>
    </citation>
    <scope>NUCLEOTIDE SEQUENCE [LARGE SCALE GENOMIC DNA]</scope>
    <source>
        <strain evidence="1 2">DSM 29846</strain>
    </source>
</reference>
<organism evidence="1 2">
    <name type="scientific">Mesorhizobium shonense</name>
    <dbReference type="NCBI Taxonomy" id="1209948"/>
    <lineage>
        <taxon>Bacteria</taxon>
        <taxon>Pseudomonadati</taxon>
        <taxon>Pseudomonadota</taxon>
        <taxon>Alphaproteobacteria</taxon>
        <taxon>Hyphomicrobiales</taxon>
        <taxon>Phyllobacteriaceae</taxon>
        <taxon>Mesorhizobium</taxon>
    </lineage>
</organism>
<protein>
    <submittedName>
        <fullName evidence="1">Uncharacterized protein</fullName>
    </submittedName>
</protein>
<dbReference type="EMBL" id="JBEPLM010000024">
    <property type="protein sequence ID" value="MET3597457.1"/>
    <property type="molecule type" value="Genomic_DNA"/>
</dbReference>
<sequence length="60" mass="6949">MAGERFDIERDPDGTWSVIDIMTGLPFEVAGLLLESMPFWLALDLVGFLNDMNRQRKWPH</sequence>
<keyword evidence="2" id="KW-1185">Reference proteome</keyword>
<accession>A0ABV2I559</accession>
<proteinExistence type="predicted"/>